<evidence type="ECO:0000256" key="6">
    <source>
        <dbReference type="ARBA" id="ARBA00023306"/>
    </source>
</evidence>
<dbReference type="EMBL" id="BAAACR010000009">
    <property type="protein sequence ID" value="GAA0212619.1"/>
    <property type="molecule type" value="Genomic_DNA"/>
</dbReference>
<evidence type="ECO:0000256" key="3">
    <source>
        <dbReference type="ARBA" id="ARBA00022490"/>
    </source>
</evidence>
<evidence type="ECO:0000256" key="1">
    <source>
        <dbReference type="ARBA" id="ARBA00004496"/>
    </source>
</evidence>
<evidence type="ECO:0000313" key="9">
    <source>
        <dbReference type="EMBL" id="GAA0212619.1"/>
    </source>
</evidence>
<keyword evidence="6" id="KW-0131">Cell cycle</keyword>
<evidence type="ECO:0000256" key="7">
    <source>
        <dbReference type="SAM" id="Coils"/>
    </source>
</evidence>
<dbReference type="Proteomes" id="UP001500399">
    <property type="component" value="Unassembled WGS sequence"/>
</dbReference>
<evidence type="ECO:0000256" key="2">
    <source>
        <dbReference type="ARBA" id="ARBA00009008"/>
    </source>
</evidence>
<protein>
    <submittedName>
        <fullName evidence="9">Septum site-determining protein DivIVA</fullName>
    </submittedName>
</protein>
<gene>
    <name evidence="9" type="primary">divIVA</name>
    <name evidence="9" type="ORF">GCM10008919_14910</name>
</gene>
<reference evidence="10" key="1">
    <citation type="journal article" date="2019" name="Int. J. Syst. Evol. Microbiol.">
        <title>The Global Catalogue of Microorganisms (GCM) 10K type strain sequencing project: providing services to taxonomists for standard genome sequencing and annotation.</title>
        <authorList>
            <consortium name="The Broad Institute Genomics Platform"/>
            <consortium name="The Broad Institute Genome Sequencing Center for Infectious Disease"/>
            <person name="Wu L."/>
            <person name="Ma J."/>
        </authorList>
    </citation>
    <scope>NUCLEOTIDE SEQUENCE [LARGE SCALE GENOMIC DNA]</scope>
    <source>
        <strain evidence="10">JCM 8542</strain>
    </source>
</reference>
<keyword evidence="3" id="KW-0963">Cytoplasm</keyword>
<evidence type="ECO:0000313" key="10">
    <source>
        <dbReference type="Proteomes" id="UP001500399"/>
    </source>
</evidence>
<dbReference type="Pfam" id="PF05103">
    <property type="entry name" value="DivIVA"/>
    <property type="match status" value="1"/>
</dbReference>
<dbReference type="InterPro" id="IPR007793">
    <property type="entry name" value="DivIVA_fam"/>
</dbReference>
<feature type="compositionally biased region" description="Basic and acidic residues" evidence="8">
    <location>
        <begin position="164"/>
        <end position="183"/>
    </location>
</feature>
<keyword evidence="5 7" id="KW-0175">Coiled coil</keyword>
<proteinExistence type="inferred from homology"/>
<feature type="region of interest" description="Disordered" evidence="8">
    <location>
        <begin position="161"/>
        <end position="183"/>
    </location>
</feature>
<feature type="coiled-coil region" evidence="7">
    <location>
        <begin position="28"/>
        <end position="55"/>
    </location>
</feature>
<comment type="caution">
    <text evidence="9">The sequence shown here is derived from an EMBL/GenBank/DDBJ whole genome shotgun (WGS) entry which is preliminary data.</text>
</comment>
<accession>A0ABP3CQ47</accession>
<dbReference type="NCBIfam" id="TIGR03544">
    <property type="entry name" value="DivI1A_domain"/>
    <property type="match status" value="1"/>
</dbReference>
<dbReference type="Gene3D" id="6.10.250.660">
    <property type="match status" value="1"/>
</dbReference>
<dbReference type="PANTHER" id="PTHR35794:SF2">
    <property type="entry name" value="CELL DIVISION PROTEIN DIVIVA"/>
    <property type="match status" value="1"/>
</dbReference>
<evidence type="ECO:0000256" key="8">
    <source>
        <dbReference type="SAM" id="MobiDB-lite"/>
    </source>
</evidence>
<evidence type="ECO:0000256" key="4">
    <source>
        <dbReference type="ARBA" id="ARBA00022618"/>
    </source>
</evidence>
<comment type="similarity">
    <text evidence="2">Belongs to the DivIVA family.</text>
</comment>
<keyword evidence="4" id="KW-0132">Cell division</keyword>
<evidence type="ECO:0000256" key="5">
    <source>
        <dbReference type="ARBA" id="ARBA00023054"/>
    </source>
</evidence>
<comment type="subcellular location">
    <subcellularLocation>
        <location evidence="1">Cytoplasm</location>
    </subcellularLocation>
</comment>
<dbReference type="PANTHER" id="PTHR35794">
    <property type="entry name" value="CELL DIVISION PROTEIN DIVIVA"/>
    <property type="match status" value="1"/>
</dbReference>
<keyword evidence="10" id="KW-1185">Reference proteome</keyword>
<dbReference type="InterPro" id="IPR019933">
    <property type="entry name" value="DivIVA_domain"/>
</dbReference>
<organism evidence="9 10">
    <name type="scientific">Selenomonas dianae</name>
    <dbReference type="NCBI Taxonomy" id="135079"/>
    <lineage>
        <taxon>Bacteria</taxon>
        <taxon>Bacillati</taxon>
        <taxon>Bacillota</taxon>
        <taxon>Negativicutes</taxon>
        <taxon>Selenomonadales</taxon>
        <taxon>Selenomonadaceae</taxon>
        <taxon>Selenomonas</taxon>
    </lineage>
</organism>
<sequence length="183" mass="20983">MLTPMDIHAKEFGKSFRGFDETEVNDFLNEVMQAYAEVIDERDRLRADLGRAETTIEDFRRIEQSMRETLVVAQKTSEEMTTSAKRNADLMLETAAREAQNIHREATLKAKAQMDEAADKLRSIVSEYERLVREKHKFLRRMKGNVQAELALIEDAIAEMPDVAAEKSTTRESAGDEKQQEDI</sequence>
<name>A0ABP3CQ47_9FIRM</name>